<feature type="domain" description="PilZ" evidence="1">
    <location>
        <begin position="9"/>
        <end position="108"/>
    </location>
</feature>
<dbReference type="Gene3D" id="2.40.10.220">
    <property type="entry name" value="predicted glycosyltransferase like domains"/>
    <property type="match status" value="1"/>
</dbReference>
<evidence type="ECO:0000313" key="3">
    <source>
        <dbReference type="Proteomes" id="UP000278085"/>
    </source>
</evidence>
<sequence>MGDNVFNEQRLTQRKLLKVKALVAVEGCAPITVKTVDVGANGMCIVSPDPIQVGANAQLRFDLFVDGSMTTIDVRGRASYCILSHGDFKVGFNFLNLNLSGMTQLAKFMK</sequence>
<reference evidence="2 3" key="1">
    <citation type="submission" date="2018-12" db="EMBL/GenBank/DDBJ databases">
        <authorList>
            <person name="Yang E."/>
        </authorList>
    </citation>
    <scope>NUCLEOTIDE SEQUENCE [LARGE SCALE GENOMIC DNA]</scope>
    <source>
        <strain evidence="2 3">SOD</strain>
    </source>
</reference>
<dbReference type="InterPro" id="IPR009875">
    <property type="entry name" value="PilZ_domain"/>
</dbReference>
<keyword evidence="3" id="KW-1185">Reference proteome</keyword>
<dbReference type="AlphaFoldDB" id="A0A430HQ69"/>
<evidence type="ECO:0000313" key="2">
    <source>
        <dbReference type="EMBL" id="RSZ59665.1"/>
    </source>
</evidence>
<comment type="caution">
    <text evidence="2">The sequence shown here is derived from an EMBL/GenBank/DDBJ whole genome shotgun (WGS) entry which is preliminary data.</text>
</comment>
<dbReference type="OrthoDB" id="8811313at2"/>
<accession>A0A430HQ69</accession>
<dbReference type="EMBL" id="RXLQ01000003">
    <property type="protein sequence ID" value="RSZ59665.1"/>
    <property type="molecule type" value="Genomic_DNA"/>
</dbReference>
<dbReference type="GO" id="GO:0035438">
    <property type="term" value="F:cyclic-di-GMP binding"/>
    <property type="evidence" value="ECO:0007669"/>
    <property type="project" value="InterPro"/>
</dbReference>
<dbReference type="SUPFAM" id="SSF141371">
    <property type="entry name" value="PilZ domain-like"/>
    <property type="match status" value="1"/>
</dbReference>
<gene>
    <name evidence="2" type="ORF">EJB06_05555</name>
</gene>
<name>A0A430HQ69_9BURK</name>
<dbReference type="Proteomes" id="UP000278085">
    <property type="component" value="Unassembled WGS sequence"/>
</dbReference>
<organism evidence="2 3">
    <name type="scientific">Massilia atriviolacea</name>
    <dbReference type="NCBI Taxonomy" id="2495579"/>
    <lineage>
        <taxon>Bacteria</taxon>
        <taxon>Pseudomonadati</taxon>
        <taxon>Pseudomonadota</taxon>
        <taxon>Betaproteobacteria</taxon>
        <taxon>Burkholderiales</taxon>
        <taxon>Oxalobacteraceae</taxon>
        <taxon>Telluria group</taxon>
        <taxon>Massilia</taxon>
    </lineage>
</organism>
<dbReference type="Pfam" id="PF07238">
    <property type="entry name" value="PilZ"/>
    <property type="match status" value="1"/>
</dbReference>
<evidence type="ECO:0000259" key="1">
    <source>
        <dbReference type="Pfam" id="PF07238"/>
    </source>
</evidence>
<protein>
    <submittedName>
        <fullName evidence="2">PilZ domain-containing protein</fullName>
    </submittedName>
</protein>
<dbReference type="RefSeq" id="WP_126073027.1">
    <property type="nucleotide sequence ID" value="NZ_CP051166.1"/>
</dbReference>
<proteinExistence type="predicted"/>